<dbReference type="Proteomes" id="UP001431693">
    <property type="component" value="Unassembled WGS sequence"/>
</dbReference>
<protein>
    <recommendedName>
        <fullName evidence="10">L-threonylcarbamoyladenylate synthase</fullName>
        <ecNumber evidence="3">2.7.7.87</ecNumber>
    </recommendedName>
    <alternativeName>
        <fullName evidence="10">L-threonylcarbamoyladenylate synthase</fullName>
    </alternativeName>
</protein>
<evidence type="ECO:0000313" key="13">
    <source>
        <dbReference type="EMBL" id="MDJ1129068.1"/>
    </source>
</evidence>
<evidence type="ECO:0000256" key="4">
    <source>
        <dbReference type="ARBA" id="ARBA00022490"/>
    </source>
</evidence>
<keyword evidence="7 13" id="KW-0548">Nucleotidyltransferase</keyword>
<dbReference type="PROSITE" id="PS51163">
    <property type="entry name" value="YRDC"/>
    <property type="match status" value="1"/>
</dbReference>
<dbReference type="PANTHER" id="PTHR17490:SF16">
    <property type="entry name" value="THREONYLCARBAMOYL-AMP SYNTHASE"/>
    <property type="match status" value="1"/>
</dbReference>
<organism evidence="13 14">
    <name type="scientific">Kribbibacterium absianum</name>
    <dbReference type="NCBI Taxonomy" id="3044210"/>
    <lineage>
        <taxon>Bacteria</taxon>
        <taxon>Bacillati</taxon>
        <taxon>Actinomycetota</taxon>
        <taxon>Coriobacteriia</taxon>
        <taxon>Coriobacteriales</taxon>
        <taxon>Kribbibacteriaceae</taxon>
        <taxon>Kribbibacterium</taxon>
    </lineage>
</organism>
<sequence>MGVVLATDQQAPAQGVLDRGAAVLADGGVVVMPTDSVYGIGAAAIPGNPGHERVFAIKQRERSQTLPLVCADVEDLARYGADVPEWAVTAARAFWPGALTFVVKAGDAVPDGYAQADGTVALRVPDSEVVRGLCRRVGAIALTSANTHGAPSPASFSELEPVIVEQADLVIDGGACPVGLASTIVDATGPAPRILRQGSVTLEQIAEAR</sequence>
<keyword evidence="14" id="KW-1185">Reference proteome</keyword>
<dbReference type="GO" id="GO:0061710">
    <property type="term" value="F:L-threonylcarbamoyladenylate synthase"/>
    <property type="evidence" value="ECO:0007669"/>
    <property type="project" value="UniProtKB-EC"/>
</dbReference>
<evidence type="ECO:0000256" key="10">
    <source>
        <dbReference type="ARBA" id="ARBA00029774"/>
    </source>
</evidence>
<dbReference type="Pfam" id="PF01300">
    <property type="entry name" value="Sua5_yciO_yrdC"/>
    <property type="match status" value="1"/>
</dbReference>
<evidence type="ECO:0000313" key="14">
    <source>
        <dbReference type="Proteomes" id="UP001431693"/>
    </source>
</evidence>
<comment type="caution">
    <text evidence="13">The sequence shown here is derived from an EMBL/GenBank/DDBJ whole genome shotgun (WGS) entry which is preliminary data.</text>
</comment>
<keyword evidence="6" id="KW-0819">tRNA processing</keyword>
<comment type="similarity">
    <text evidence="2">Belongs to the SUA5 family.</text>
</comment>
<evidence type="ECO:0000256" key="6">
    <source>
        <dbReference type="ARBA" id="ARBA00022694"/>
    </source>
</evidence>
<dbReference type="EC" id="2.7.7.87" evidence="3"/>
<gene>
    <name evidence="13" type="ORF">QJ043_03075</name>
</gene>
<dbReference type="NCBIfam" id="TIGR00057">
    <property type="entry name" value="L-threonylcarbamoyladenylate synthase"/>
    <property type="match status" value="1"/>
</dbReference>
<dbReference type="SUPFAM" id="SSF55821">
    <property type="entry name" value="YrdC/RibB"/>
    <property type="match status" value="1"/>
</dbReference>
<keyword evidence="8" id="KW-0547">Nucleotide-binding</keyword>
<dbReference type="InterPro" id="IPR017945">
    <property type="entry name" value="DHBP_synth_RibB-like_a/b_dom"/>
</dbReference>
<evidence type="ECO:0000256" key="1">
    <source>
        <dbReference type="ARBA" id="ARBA00004496"/>
    </source>
</evidence>
<dbReference type="RefSeq" id="WP_283713802.1">
    <property type="nucleotide sequence ID" value="NZ_JASJEW010000007.1"/>
</dbReference>
<keyword evidence="9" id="KW-0067">ATP-binding</keyword>
<dbReference type="Gene3D" id="3.90.870.10">
    <property type="entry name" value="DHBP synthase"/>
    <property type="match status" value="1"/>
</dbReference>
<comment type="subcellular location">
    <subcellularLocation>
        <location evidence="1">Cytoplasm</location>
    </subcellularLocation>
</comment>
<dbReference type="InterPro" id="IPR050156">
    <property type="entry name" value="TC-AMP_synthase_SUA5"/>
</dbReference>
<evidence type="ECO:0000256" key="3">
    <source>
        <dbReference type="ARBA" id="ARBA00012584"/>
    </source>
</evidence>
<evidence type="ECO:0000259" key="12">
    <source>
        <dbReference type="PROSITE" id="PS51163"/>
    </source>
</evidence>
<dbReference type="InterPro" id="IPR006070">
    <property type="entry name" value="Sua5-like_dom"/>
</dbReference>
<evidence type="ECO:0000256" key="5">
    <source>
        <dbReference type="ARBA" id="ARBA00022679"/>
    </source>
</evidence>
<feature type="domain" description="YrdC-like" evidence="12">
    <location>
        <begin position="14"/>
        <end position="200"/>
    </location>
</feature>
<name>A0ABT6ZJ29_9ACTN</name>
<evidence type="ECO:0000256" key="7">
    <source>
        <dbReference type="ARBA" id="ARBA00022695"/>
    </source>
</evidence>
<dbReference type="EMBL" id="JASJEX010000002">
    <property type="protein sequence ID" value="MDJ1129068.1"/>
    <property type="molecule type" value="Genomic_DNA"/>
</dbReference>
<dbReference type="PANTHER" id="PTHR17490">
    <property type="entry name" value="SUA5"/>
    <property type="match status" value="1"/>
</dbReference>
<evidence type="ECO:0000256" key="2">
    <source>
        <dbReference type="ARBA" id="ARBA00007663"/>
    </source>
</evidence>
<keyword evidence="5 13" id="KW-0808">Transferase</keyword>
<evidence type="ECO:0000256" key="8">
    <source>
        <dbReference type="ARBA" id="ARBA00022741"/>
    </source>
</evidence>
<keyword evidence="4" id="KW-0963">Cytoplasm</keyword>
<comment type="catalytic activity">
    <reaction evidence="11">
        <text>L-threonine + hydrogencarbonate + ATP = L-threonylcarbamoyladenylate + diphosphate + H2O</text>
        <dbReference type="Rhea" id="RHEA:36407"/>
        <dbReference type="ChEBI" id="CHEBI:15377"/>
        <dbReference type="ChEBI" id="CHEBI:17544"/>
        <dbReference type="ChEBI" id="CHEBI:30616"/>
        <dbReference type="ChEBI" id="CHEBI:33019"/>
        <dbReference type="ChEBI" id="CHEBI:57926"/>
        <dbReference type="ChEBI" id="CHEBI:73682"/>
        <dbReference type="EC" id="2.7.7.87"/>
    </reaction>
</comment>
<reference evidence="13" key="1">
    <citation type="submission" date="2023-05" db="EMBL/GenBank/DDBJ databases">
        <title>[olsenella] sp. nov., isolated from a pig farm feces dump.</title>
        <authorList>
            <person name="Chang Y.-H."/>
        </authorList>
    </citation>
    <scope>NUCLEOTIDE SEQUENCE</scope>
    <source>
        <strain evidence="13">YH-ols2217</strain>
    </source>
</reference>
<evidence type="ECO:0000256" key="9">
    <source>
        <dbReference type="ARBA" id="ARBA00022840"/>
    </source>
</evidence>
<evidence type="ECO:0000256" key="11">
    <source>
        <dbReference type="ARBA" id="ARBA00048366"/>
    </source>
</evidence>
<accession>A0ABT6ZJ29</accession>
<proteinExistence type="inferred from homology"/>